<sequence length="264" mass="29238">MAPIDATAGALLDGATISAMLYGVSCAQVVQYYLTFPGDSWRIKLMVATVWLMDTLQQGLLSHAAWFYASRKCASLTVPGCEYWAWSVLGEAIPSIIAISIVEGFYIMRIWHFGNRKSAMILILPAFIAPTFLFVNFANPSFFVGGEHFTIAEWFTCIAAASYAVTDIGIASMLCYYLYTSRHLVSATSKSMINNLINYAIATGLLTSIIMLTYLVTFVALAGDMIFLAVYFVGTKVYVNSLLAALNNRERLRSRHEYASHVEF</sequence>
<dbReference type="AlphaFoldDB" id="S7PY56"/>
<keyword evidence="1" id="KW-1133">Transmembrane helix</keyword>
<feature type="transmembrane region" description="Helical" evidence="1">
    <location>
        <begin position="46"/>
        <end position="68"/>
    </location>
</feature>
<reference evidence="3 4" key="1">
    <citation type="journal article" date="2012" name="Science">
        <title>The Paleozoic origin of enzymatic lignin decomposition reconstructed from 31 fungal genomes.</title>
        <authorList>
            <person name="Floudas D."/>
            <person name="Binder M."/>
            <person name="Riley R."/>
            <person name="Barry K."/>
            <person name="Blanchette R.A."/>
            <person name="Henrissat B."/>
            <person name="Martinez A.T."/>
            <person name="Otillar R."/>
            <person name="Spatafora J.W."/>
            <person name="Yadav J.S."/>
            <person name="Aerts A."/>
            <person name="Benoit I."/>
            <person name="Boyd A."/>
            <person name="Carlson A."/>
            <person name="Copeland A."/>
            <person name="Coutinho P.M."/>
            <person name="de Vries R.P."/>
            <person name="Ferreira P."/>
            <person name="Findley K."/>
            <person name="Foster B."/>
            <person name="Gaskell J."/>
            <person name="Glotzer D."/>
            <person name="Gorecki P."/>
            <person name="Heitman J."/>
            <person name="Hesse C."/>
            <person name="Hori C."/>
            <person name="Igarashi K."/>
            <person name="Jurgens J.A."/>
            <person name="Kallen N."/>
            <person name="Kersten P."/>
            <person name="Kohler A."/>
            <person name="Kuees U."/>
            <person name="Kumar T.K.A."/>
            <person name="Kuo A."/>
            <person name="LaButti K."/>
            <person name="Larrondo L.F."/>
            <person name="Lindquist E."/>
            <person name="Ling A."/>
            <person name="Lombard V."/>
            <person name="Lucas S."/>
            <person name="Lundell T."/>
            <person name="Martin R."/>
            <person name="McLaughlin D.J."/>
            <person name="Morgenstern I."/>
            <person name="Morin E."/>
            <person name="Murat C."/>
            <person name="Nagy L.G."/>
            <person name="Nolan M."/>
            <person name="Ohm R.A."/>
            <person name="Patyshakuliyeva A."/>
            <person name="Rokas A."/>
            <person name="Ruiz-Duenas F.J."/>
            <person name="Sabat G."/>
            <person name="Salamov A."/>
            <person name="Samejima M."/>
            <person name="Schmutz J."/>
            <person name="Slot J.C."/>
            <person name="St John F."/>
            <person name="Stenlid J."/>
            <person name="Sun H."/>
            <person name="Sun S."/>
            <person name="Syed K."/>
            <person name="Tsang A."/>
            <person name="Wiebenga A."/>
            <person name="Young D."/>
            <person name="Pisabarro A."/>
            <person name="Eastwood D.C."/>
            <person name="Martin F."/>
            <person name="Cullen D."/>
            <person name="Grigoriev I.V."/>
            <person name="Hibbett D.S."/>
        </authorList>
    </citation>
    <scope>NUCLEOTIDE SEQUENCE [LARGE SCALE GENOMIC DNA]</scope>
    <source>
        <strain evidence="3 4">ATCC 11539</strain>
    </source>
</reference>
<dbReference type="OMA" id="WSIAVFR"/>
<feature type="transmembrane region" description="Helical" evidence="1">
    <location>
        <begin position="119"/>
        <end position="138"/>
    </location>
</feature>
<name>S7PY56_GLOTA</name>
<evidence type="ECO:0000313" key="3">
    <source>
        <dbReference type="EMBL" id="EPQ52566.1"/>
    </source>
</evidence>
<dbReference type="HOGENOM" id="CLU_046025_5_4_1"/>
<feature type="transmembrane region" description="Helical" evidence="1">
    <location>
        <begin position="83"/>
        <end position="107"/>
    </location>
</feature>
<feature type="transmembrane region" description="Helical" evidence="1">
    <location>
        <begin position="199"/>
        <end position="220"/>
    </location>
</feature>
<dbReference type="PANTHER" id="PTHR40465:SF1">
    <property type="entry name" value="DUF6534 DOMAIN-CONTAINING PROTEIN"/>
    <property type="match status" value="1"/>
</dbReference>
<dbReference type="GeneID" id="19302383"/>
<proteinExistence type="predicted"/>
<protein>
    <recommendedName>
        <fullName evidence="2">DUF6534 domain-containing protein</fullName>
    </recommendedName>
</protein>
<organism evidence="3 4">
    <name type="scientific">Gloeophyllum trabeum (strain ATCC 11539 / FP-39264 / Madison 617)</name>
    <name type="common">Brown rot fungus</name>
    <dbReference type="NCBI Taxonomy" id="670483"/>
    <lineage>
        <taxon>Eukaryota</taxon>
        <taxon>Fungi</taxon>
        <taxon>Dikarya</taxon>
        <taxon>Basidiomycota</taxon>
        <taxon>Agaricomycotina</taxon>
        <taxon>Agaricomycetes</taxon>
        <taxon>Gloeophyllales</taxon>
        <taxon>Gloeophyllaceae</taxon>
        <taxon>Gloeophyllum</taxon>
    </lineage>
</organism>
<dbReference type="PANTHER" id="PTHR40465">
    <property type="entry name" value="CHROMOSOME 1, WHOLE GENOME SHOTGUN SEQUENCE"/>
    <property type="match status" value="1"/>
</dbReference>
<feature type="transmembrane region" description="Helical" evidence="1">
    <location>
        <begin position="158"/>
        <end position="179"/>
    </location>
</feature>
<evidence type="ECO:0000313" key="4">
    <source>
        <dbReference type="Proteomes" id="UP000030669"/>
    </source>
</evidence>
<feature type="domain" description="DUF6534" evidence="2">
    <location>
        <begin position="164"/>
        <end position="250"/>
    </location>
</feature>
<keyword evidence="1" id="KW-0812">Transmembrane</keyword>
<feature type="transmembrane region" description="Helical" evidence="1">
    <location>
        <begin position="226"/>
        <end position="246"/>
    </location>
</feature>
<dbReference type="Pfam" id="PF20152">
    <property type="entry name" value="DUF6534"/>
    <property type="match status" value="1"/>
</dbReference>
<dbReference type="OrthoDB" id="2745105at2759"/>
<evidence type="ECO:0000259" key="2">
    <source>
        <dbReference type="Pfam" id="PF20152"/>
    </source>
</evidence>
<accession>S7PY56</accession>
<keyword evidence="1" id="KW-0472">Membrane</keyword>
<evidence type="ECO:0000256" key="1">
    <source>
        <dbReference type="SAM" id="Phobius"/>
    </source>
</evidence>
<dbReference type="Proteomes" id="UP000030669">
    <property type="component" value="Unassembled WGS sequence"/>
</dbReference>
<dbReference type="KEGG" id="gtr:GLOTRDRAFT_131800"/>
<dbReference type="InterPro" id="IPR045339">
    <property type="entry name" value="DUF6534"/>
</dbReference>
<gene>
    <name evidence="3" type="ORF">GLOTRDRAFT_131800</name>
</gene>
<dbReference type="RefSeq" id="XP_007868868.1">
    <property type="nucleotide sequence ID" value="XM_007870677.1"/>
</dbReference>
<dbReference type="eggNOG" id="ENOG502RC4W">
    <property type="taxonomic scope" value="Eukaryota"/>
</dbReference>
<dbReference type="EMBL" id="KB469307">
    <property type="protein sequence ID" value="EPQ52566.1"/>
    <property type="molecule type" value="Genomic_DNA"/>
</dbReference>
<keyword evidence="4" id="KW-1185">Reference proteome</keyword>
<feature type="transmembrane region" description="Helical" evidence="1">
    <location>
        <begin position="15"/>
        <end position="34"/>
    </location>
</feature>